<proteinExistence type="predicted"/>
<sequence>MLKCFAKLILDSCKNKMLGMYSVLANFSMLRLVQNVTKL</sequence>
<accession>A0A448ZYI7</accession>
<reference evidence="1" key="1">
    <citation type="submission" date="2019-01" db="EMBL/GenBank/DDBJ databases">
        <authorList>
            <consortium name="Pathogen Informatics"/>
        </authorList>
    </citation>
    <scope>NUCLEOTIDE SEQUENCE [LARGE SCALE GENOMIC DNA]</scope>
    <source>
        <strain evidence="1">NCTC10113</strain>
    </source>
</reference>
<organism evidence="1">
    <name type="scientific">Metamycoplasma salivarium</name>
    <name type="common">Mycoplasma salivarium</name>
    <dbReference type="NCBI Taxonomy" id="2124"/>
    <lineage>
        <taxon>Bacteria</taxon>
        <taxon>Bacillati</taxon>
        <taxon>Mycoplasmatota</taxon>
        <taxon>Mycoplasmoidales</taxon>
        <taxon>Metamycoplasmataceae</taxon>
        <taxon>Metamycoplasma</taxon>
    </lineage>
</organism>
<geneLocation type="plasmid" evidence="1">
    <name>2</name>
</geneLocation>
<gene>
    <name evidence="1" type="ORF">NCTC10113_01236</name>
</gene>
<evidence type="ECO:0000313" key="1">
    <source>
        <dbReference type="EMBL" id="VEU56332.1"/>
    </source>
</evidence>
<protein>
    <submittedName>
        <fullName evidence="1">Uncharacterized protein</fullName>
    </submittedName>
</protein>
<name>A0A448ZYI7_METSV</name>
<keyword evidence="1" id="KW-0614">Plasmid</keyword>
<dbReference type="EMBL" id="LR214939">
    <property type="protein sequence ID" value="VEU56332.1"/>
    <property type="molecule type" value="Genomic_DNA"/>
</dbReference>
<dbReference type="AlphaFoldDB" id="A0A448ZYI7"/>